<dbReference type="AlphaFoldDB" id="A0AAJ5F167"/>
<organism evidence="1 2">
    <name type="scientific">Deinococcus metallilatus</name>
    <dbReference type="NCBI Taxonomy" id="1211322"/>
    <lineage>
        <taxon>Bacteria</taxon>
        <taxon>Thermotogati</taxon>
        <taxon>Deinococcota</taxon>
        <taxon>Deinococci</taxon>
        <taxon>Deinococcales</taxon>
        <taxon>Deinococcaceae</taxon>
        <taxon>Deinococcus</taxon>
    </lineage>
</organism>
<sequence>MDAMSEPDPRAAADALAALDWTRAHRTEIQMRYGDIDGMGHLNNAVYVQYLETSRVLLMRDLGVRDEDDRSVLARLELDYRQEVRWGQRVAVETLVEGVGRSSWTVVSRLTADGQPCAFARTVQVRVNAAHRPEPLPEAWRRAFLPLSARPATGTEESLPG</sequence>
<dbReference type="Gene3D" id="3.10.129.10">
    <property type="entry name" value="Hotdog Thioesterase"/>
    <property type="match status" value="1"/>
</dbReference>
<proteinExistence type="predicted"/>
<dbReference type="RefSeq" id="WP_129120189.1">
    <property type="nucleotide sequence ID" value="NZ_BSUI01000004.1"/>
</dbReference>
<dbReference type="Proteomes" id="UP000308000">
    <property type="component" value="Unassembled WGS sequence"/>
</dbReference>
<dbReference type="CDD" id="cd00586">
    <property type="entry name" value="4HBT"/>
    <property type="match status" value="1"/>
</dbReference>
<dbReference type="Pfam" id="PF13279">
    <property type="entry name" value="4HBT_2"/>
    <property type="match status" value="1"/>
</dbReference>
<dbReference type="InterPro" id="IPR029069">
    <property type="entry name" value="HotDog_dom_sf"/>
</dbReference>
<comment type="caution">
    <text evidence="1">The sequence shown here is derived from an EMBL/GenBank/DDBJ whole genome shotgun (WGS) entry which is preliminary data.</text>
</comment>
<dbReference type="SUPFAM" id="SSF54637">
    <property type="entry name" value="Thioesterase/thiol ester dehydrase-isomerase"/>
    <property type="match status" value="1"/>
</dbReference>
<dbReference type="PANTHER" id="PTHR31793:SF24">
    <property type="entry name" value="LONG-CHAIN ACYL-COA THIOESTERASE FADM"/>
    <property type="match status" value="1"/>
</dbReference>
<dbReference type="PANTHER" id="PTHR31793">
    <property type="entry name" value="4-HYDROXYBENZOYL-COA THIOESTERASE FAMILY MEMBER"/>
    <property type="match status" value="1"/>
</dbReference>
<dbReference type="EMBL" id="VBRC01000013">
    <property type="protein sequence ID" value="TLK23299.1"/>
    <property type="molecule type" value="Genomic_DNA"/>
</dbReference>
<evidence type="ECO:0000313" key="1">
    <source>
        <dbReference type="EMBL" id="TLK23299.1"/>
    </source>
</evidence>
<accession>A0AAJ5F167</accession>
<protein>
    <submittedName>
        <fullName evidence="1">Acyl-CoA thioesterase</fullName>
    </submittedName>
</protein>
<gene>
    <name evidence="1" type="ORF">FCS05_16325</name>
</gene>
<dbReference type="GO" id="GO:0047617">
    <property type="term" value="F:fatty acyl-CoA hydrolase activity"/>
    <property type="evidence" value="ECO:0007669"/>
    <property type="project" value="TreeGrafter"/>
</dbReference>
<dbReference type="InterPro" id="IPR050563">
    <property type="entry name" value="4-hydroxybenzoyl-CoA_TE"/>
</dbReference>
<evidence type="ECO:0000313" key="2">
    <source>
        <dbReference type="Proteomes" id="UP000308000"/>
    </source>
</evidence>
<name>A0AAJ5F167_9DEIO</name>
<reference evidence="1 2" key="1">
    <citation type="submission" date="2019-04" db="EMBL/GenBank/DDBJ databases">
        <title>Deinococcus metalilatus MA1002 mutant No.5.</title>
        <authorList>
            <person name="Park W."/>
            <person name="Park C."/>
        </authorList>
    </citation>
    <scope>NUCLEOTIDE SEQUENCE [LARGE SCALE GENOMIC DNA]</scope>
    <source>
        <strain evidence="1 2">MA1002-m5</strain>
    </source>
</reference>